<dbReference type="Proteomes" id="UP000671914">
    <property type="component" value="Chromosome"/>
</dbReference>
<keyword evidence="2" id="KW-1185">Reference proteome</keyword>
<proteinExistence type="predicted"/>
<protein>
    <submittedName>
        <fullName evidence="1">Uncharacterized protein</fullName>
    </submittedName>
</protein>
<organism evidence="1 2">
    <name type="scientific">Agromyces archimandritae</name>
    <dbReference type="NCBI Taxonomy" id="2781962"/>
    <lineage>
        <taxon>Bacteria</taxon>
        <taxon>Bacillati</taxon>
        <taxon>Actinomycetota</taxon>
        <taxon>Actinomycetes</taxon>
        <taxon>Micrococcales</taxon>
        <taxon>Microbacteriaceae</taxon>
        <taxon>Agromyces</taxon>
    </lineage>
</organism>
<reference evidence="1" key="1">
    <citation type="submission" date="2021-03" db="EMBL/GenBank/DDBJ databases">
        <title>Agromyces archimandritus sp. nov., isolated from the cockroach Archimandrita tessellata.</title>
        <authorList>
            <person name="Guzman J."/>
            <person name="Ortuzar M."/>
            <person name="Poehlein A."/>
            <person name="Daniel R."/>
            <person name="Trujillo M."/>
            <person name="Vilcinskas A."/>
        </authorList>
    </citation>
    <scope>NUCLEOTIDE SEQUENCE</scope>
    <source>
        <strain evidence="1">G127AT</strain>
    </source>
</reference>
<dbReference type="EMBL" id="CP071696">
    <property type="protein sequence ID" value="QTX04199.1"/>
    <property type="molecule type" value="Genomic_DNA"/>
</dbReference>
<name>A0A975FLM3_9MICO</name>
<evidence type="ECO:0000313" key="1">
    <source>
        <dbReference type="EMBL" id="QTX04199.1"/>
    </source>
</evidence>
<dbReference type="KEGG" id="aarc:G127AT_13040"/>
<sequence>MLAIVDALDMFDELAEWDVGAKRKPLVEKLLTLGFDVSATVSRGQQPDEALINRVNSVKSDANGWLAYQERQRELQREQWRAEAAKKKTAHAKDAES</sequence>
<gene>
    <name evidence="1" type="ORF">G127AT_13040</name>
</gene>
<dbReference type="AlphaFoldDB" id="A0A975FLM3"/>
<accession>A0A975FLM3</accession>
<dbReference type="RefSeq" id="WP_210897558.1">
    <property type="nucleotide sequence ID" value="NZ_CP071696.1"/>
</dbReference>
<evidence type="ECO:0000313" key="2">
    <source>
        <dbReference type="Proteomes" id="UP000671914"/>
    </source>
</evidence>